<name>A0A7L2RP02_9PASS</name>
<comment type="caution">
    <text evidence="1">The sequence shown here is derived from an EMBL/GenBank/DDBJ whole genome shotgun (WGS) entry which is preliminary data.</text>
</comment>
<keyword evidence="2" id="KW-1185">Reference proteome</keyword>
<dbReference type="OrthoDB" id="9950230at2759"/>
<dbReference type="EMBL" id="VYZS01068593">
    <property type="protein sequence ID" value="NXS10137.1"/>
    <property type="molecule type" value="Genomic_DNA"/>
</dbReference>
<feature type="non-terminal residue" evidence="1">
    <location>
        <position position="1"/>
    </location>
</feature>
<feature type="non-terminal residue" evidence="1">
    <location>
        <position position="78"/>
    </location>
</feature>
<reference evidence="1 2" key="1">
    <citation type="submission" date="2019-09" db="EMBL/GenBank/DDBJ databases">
        <title>Bird 10,000 Genomes (B10K) Project - Family phase.</title>
        <authorList>
            <person name="Zhang G."/>
        </authorList>
    </citation>
    <scope>NUCLEOTIDE SEQUENCE [LARGE SCALE GENOMIC DNA]</scope>
    <source>
        <strain evidence="1">B10K-DU-002-79</strain>
    </source>
</reference>
<sequence>ITESYQNPFCGIDEITVFWENIAATPEWEAPDGLFWICGKRAYPKLPKDWEGSYTLGIIQPQFFLLPQKQGGELGVPV</sequence>
<evidence type="ECO:0000313" key="2">
    <source>
        <dbReference type="Proteomes" id="UP000560066"/>
    </source>
</evidence>
<dbReference type="Proteomes" id="UP000560066">
    <property type="component" value="Unassembled WGS sequence"/>
</dbReference>
<organism evidence="1 2">
    <name type="scientific">Neodrepanis coruscans</name>
    <name type="common">wattled asity</name>
    <dbReference type="NCBI Taxonomy" id="254563"/>
    <lineage>
        <taxon>Eukaryota</taxon>
        <taxon>Metazoa</taxon>
        <taxon>Chordata</taxon>
        <taxon>Craniata</taxon>
        <taxon>Vertebrata</taxon>
        <taxon>Euteleostomi</taxon>
        <taxon>Archelosauria</taxon>
        <taxon>Archosauria</taxon>
        <taxon>Dinosauria</taxon>
        <taxon>Saurischia</taxon>
        <taxon>Theropoda</taxon>
        <taxon>Coelurosauria</taxon>
        <taxon>Aves</taxon>
        <taxon>Neognathae</taxon>
        <taxon>Neoaves</taxon>
        <taxon>Telluraves</taxon>
        <taxon>Australaves</taxon>
        <taxon>Passeriformes</taxon>
        <taxon>Philepittidae</taxon>
        <taxon>Neodrepanis</taxon>
    </lineage>
</organism>
<gene>
    <name evidence="1" type="primary">Erv31_2</name>
    <name evidence="1" type="ORF">NEOCOR_R09926</name>
</gene>
<protein>
    <submittedName>
        <fullName evidence="1">ENR1 protein</fullName>
    </submittedName>
</protein>
<proteinExistence type="predicted"/>
<dbReference type="AlphaFoldDB" id="A0A7L2RP02"/>
<evidence type="ECO:0000313" key="1">
    <source>
        <dbReference type="EMBL" id="NXS10137.1"/>
    </source>
</evidence>
<accession>A0A7L2RP02</accession>